<evidence type="ECO:0000313" key="9">
    <source>
        <dbReference type="Proteomes" id="UP000061809"/>
    </source>
</evidence>
<organism evidence="6 9">
    <name type="scientific">Bacteroides cellulosilyticus</name>
    <dbReference type="NCBI Taxonomy" id="246787"/>
    <lineage>
        <taxon>Bacteria</taxon>
        <taxon>Pseudomonadati</taxon>
        <taxon>Bacteroidota</taxon>
        <taxon>Bacteroidia</taxon>
        <taxon>Bacteroidales</taxon>
        <taxon>Bacteroidaceae</taxon>
        <taxon>Bacteroides</taxon>
    </lineage>
</organism>
<dbReference type="EMBL" id="CP012801">
    <property type="protein sequence ID" value="ALJ62727.1"/>
    <property type="molecule type" value="Genomic_DNA"/>
</dbReference>
<dbReference type="GeneID" id="66308517"/>
<dbReference type="PANTHER" id="PTHR14226:SF78">
    <property type="entry name" value="SLR0060 PROTEIN"/>
    <property type="match status" value="1"/>
</dbReference>
<dbReference type="EMBL" id="JARFID010000004">
    <property type="protein sequence ID" value="MDE8693779.1"/>
    <property type="molecule type" value="Genomic_DNA"/>
</dbReference>
<feature type="short sequence motif" description="DGA/G" evidence="4">
    <location>
        <begin position="162"/>
        <end position="164"/>
    </location>
</feature>
<evidence type="ECO:0000256" key="2">
    <source>
        <dbReference type="ARBA" id="ARBA00022963"/>
    </source>
</evidence>
<dbReference type="CDD" id="cd07205">
    <property type="entry name" value="Pat_PNPLA6_PNPLA7_NTE1_like"/>
    <property type="match status" value="1"/>
</dbReference>
<evidence type="ECO:0000313" key="8">
    <source>
        <dbReference type="EMBL" id="MDE8693779.1"/>
    </source>
</evidence>
<keyword evidence="1 4" id="KW-0378">Hydrolase</keyword>
<dbReference type="GO" id="GO:0016042">
    <property type="term" value="P:lipid catabolic process"/>
    <property type="evidence" value="ECO:0007669"/>
    <property type="project" value="UniProtKB-UniRule"/>
</dbReference>
<feature type="domain" description="PNPLA" evidence="5">
    <location>
        <begin position="17"/>
        <end position="175"/>
    </location>
</feature>
<gene>
    <name evidence="6" type="primary">rssA_5</name>
    <name evidence="6" type="ORF">BcellWH2_05529</name>
    <name evidence="7" type="ORF">F2Y87_10825</name>
    <name evidence="8" type="ORF">PZH42_06650</name>
</gene>
<dbReference type="InterPro" id="IPR002641">
    <property type="entry name" value="PNPLA_dom"/>
</dbReference>
<reference evidence="6 9" key="1">
    <citation type="journal article" date="2015" name="Science">
        <title>Genetic determinants of in vivo fitness and diet responsiveness in multiple human gut Bacteroides.</title>
        <authorList>
            <person name="Wu M."/>
            <person name="McNulty N.P."/>
            <person name="Rodionov D.A."/>
            <person name="Khoroshkin M.S."/>
            <person name="Griffin N.W."/>
            <person name="Cheng J."/>
            <person name="Latreille P."/>
            <person name="Kerstetter R.A."/>
            <person name="Terrapon N."/>
            <person name="Henrissat B."/>
            <person name="Osterman A.L."/>
            <person name="Gordon J.I."/>
        </authorList>
    </citation>
    <scope>NUCLEOTIDE SEQUENCE [LARGE SCALE GENOMIC DNA]</scope>
    <source>
        <strain evidence="6 9">WH2</strain>
    </source>
</reference>
<evidence type="ECO:0000256" key="4">
    <source>
        <dbReference type="PROSITE-ProRule" id="PRU01161"/>
    </source>
</evidence>
<feature type="short sequence motif" description="GXSXG" evidence="4">
    <location>
        <begin position="48"/>
        <end position="52"/>
    </location>
</feature>
<name>A0A0P0G495_9BACE</name>
<dbReference type="Gene3D" id="3.40.1090.10">
    <property type="entry name" value="Cytosolic phospholipase A2 catalytic domain"/>
    <property type="match status" value="1"/>
</dbReference>
<dbReference type="PROSITE" id="PS51635">
    <property type="entry name" value="PNPLA"/>
    <property type="match status" value="1"/>
</dbReference>
<keyword evidence="2 4" id="KW-0442">Lipid degradation</keyword>
<dbReference type="Proteomes" id="UP000482653">
    <property type="component" value="Unassembled WGS sequence"/>
</dbReference>
<feature type="active site" description="Nucleophile" evidence="4">
    <location>
        <position position="50"/>
    </location>
</feature>
<dbReference type="PATRIC" id="fig|246787.4.peg.5706"/>
<dbReference type="AlphaFoldDB" id="A0A0P0G495"/>
<feature type="active site" description="Proton acceptor" evidence="4">
    <location>
        <position position="162"/>
    </location>
</feature>
<comment type="caution">
    <text evidence="4">Lacks conserved residue(s) required for the propagation of feature annotation.</text>
</comment>
<dbReference type="SUPFAM" id="SSF52151">
    <property type="entry name" value="FabD/lysophospholipase-like"/>
    <property type="match status" value="1"/>
</dbReference>
<dbReference type="Proteomes" id="UP000061809">
    <property type="component" value="Chromosome"/>
</dbReference>
<evidence type="ECO:0000256" key="3">
    <source>
        <dbReference type="ARBA" id="ARBA00023098"/>
    </source>
</evidence>
<protein>
    <submittedName>
        <fullName evidence="6">NTE family protein RssA</fullName>
    </submittedName>
    <submittedName>
        <fullName evidence="7">Patatin-like phospholipase family protein</fullName>
    </submittedName>
</protein>
<dbReference type="PANTHER" id="PTHR14226">
    <property type="entry name" value="NEUROPATHY TARGET ESTERASE/SWISS CHEESE D.MELANOGASTER"/>
    <property type="match status" value="1"/>
</dbReference>
<dbReference type="KEGG" id="bcel:BcellWH2_05529"/>
<dbReference type="Pfam" id="PF01734">
    <property type="entry name" value="Patatin"/>
    <property type="match status" value="1"/>
</dbReference>
<reference evidence="7 10" key="2">
    <citation type="journal article" date="2019" name="Nat. Med.">
        <title>A library of human gut bacterial isolates paired with longitudinal multiomics data enables mechanistic microbiome research.</title>
        <authorList>
            <person name="Poyet M."/>
            <person name="Groussin M."/>
            <person name="Gibbons S.M."/>
            <person name="Avila-Pacheco J."/>
            <person name="Jiang X."/>
            <person name="Kearney S.M."/>
            <person name="Perrotta A.R."/>
            <person name="Berdy B."/>
            <person name="Zhao S."/>
            <person name="Lieberman T.D."/>
            <person name="Swanson P.K."/>
            <person name="Smith M."/>
            <person name="Roesemann S."/>
            <person name="Alexander J.E."/>
            <person name="Rich S.A."/>
            <person name="Livny J."/>
            <person name="Vlamakis H."/>
            <person name="Clish C."/>
            <person name="Bullock K."/>
            <person name="Deik A."/>
            <person name="Scott J."/>
            <person name="Pierce K.A."/>
            <person name="Xavier R.J."/>
            <person name="Alm E.J."/>
        </authorList>
    </citation>
    <scope>NUCLEOTIDE SEQUENCE [LARGE SCALE GENOMIC DNA]</scope>
    <source>
        <strain evidence="7 10">BIOML-A8</strain>
    </source>
</reference>
<dbReference type="GO" id="GO:0016787">
    <property type="term" value="F:hydrolase activity"/>
    <property type="evidence" value="ECO:0007669"/>
    <property type="project" value="UniProtKB-UniRule"/>
</dbReference>
<evidence type="ECO:0000313" key="10">
    <source>
        <dbReference type="Proteomes" id="UP000482653"/>
    </source>
</evidence>
<evidence type="ECO:0000313" key="6">
    <source>
        <dbReference type="EMBL" id="ALJ62727.1"/>
    </source>
</evidence>
<proteinExistence type="predicted"/>
<dbReference type="RefSeq" id="WP_022210100.1">
    <property type="nucleotide sequence ID" value="NZ_CAXKYC010000023.1"/>
</dbReference>
<accession>A0A0P0G495</accession>
<dbReference type="Proteomes" id="UP001221924">
    <property type="component" value="Unassembled WGS sequence"/>
</dbReference>
<evidence type="ECO:0000256" key="1">
    <source>
        <dbReference type="ARBA" id="ARBA00022801"/>
    </source>
</evidence>
<dbReference type="InterPro" id="IPR050301">
    <property type="entry name" value="NTE"/>
</dbReference>
<sequence length="277" mass="30930">MEATSNNWFTNKYPIGYALSGGFIKGFAHLGVMQSLLEHDIKPNILSGVSAGALAGVFYADGNEPHKVLDYFSGHKFQDLTKLVIPKVGLFELGEFIDFLKTNLKAKTMEELQIPLIITATDLDHGRVVHFHKGNIAERVAASCCMPVLFSPVKIEGTHYVDGGVFMNLPVSTIRRVCSKVVAVNVSPLLANKYKMNIVSIAMRSYHFMFRANTFPEREKADLLIEPYNLDGYSNTELEKAEEIFMQGYNAANALLDQLKADQGTIWKDESNYQIIK</sequence>
<keyword evidence="3 4" id="KW-0443">Lipid metabolism</keyword>
<dbReference type="InterPro" id="IPR016035">
    <property type="entry name" value="Acyl_Trfase/lysoPLipase"/>
</dbReference>
<evidence type="ECO:0000313" key="7">
    <source>
        <dbReference type="EMBL" id="KAA5419464.1"/>
    </source>
</evidence>
<dbReference type="EMBL" id="VVYX01000011">
    <property type="protein sequence ID" value="KAA5419464.1"/>
    <property type="molecule type" value="Genomic_DNA"/>
</dbReference>
<reference evidence="8" key="3">
    <citation type="submission" date="2023-03" db="EMBL/GenBank/DDBJ databases">
        <title>DFI Biobank Strains.</title>
        <authorList>
            <person name="Mostad J."/>
            <person name="Paddock L."/>
            <person name="Medina S."/>
            <person name="Waligurski E."/>
            <person name="Barat B."/>
            <person name="Smith R."/>
            <person name="Burgo V."/>
            <person name="Metcalfe C."/>
            <person name="Woodson C."/>
            <person name="Sundararajan A."/>
            <person name="Ramaswamy R."/>
            <person name="Lin H."/>
            <person name="Pamer E.G."/>
        </authorList>
    </citation>
    <scope>NUCLEOTIDE SEQUENCE</scope>
    <source>
        <strain evidence="8">DFI.9.5</strain>
    </source>
</reference>
<evidence type="ECO:0000259" key="5">
    <source>
        <dbReference type="PROSITE" id="PS51635"/>
    </source>
</evidence>